<protein>
    <submittedName>
        <fullName evidence="1">YdeI/OmpD-associated family protein</fullName>
    </submittedName>
</protein>
<dbReference type="EMBL" id="JBHSGN010000050">
    <property type="protein sequence ID" value="MFC4673208.1"/>
    <property type="molecule type" value="Genomic_DNA"/>
</dbReference>
<organism evidence="1 2">
    <name type="scientific">Dysgonomonas termitidis</name>
    <dbReference type="NCBI Taxonomy" id="1516126"/>
    <lineage>
        <taxon>Bacteria</taxon>
        <taxon>Pseudomonadati</taxon>
        <taxon>Bacteroidota</taxon>
        <taxon>Bacteroidia</taxon>
        <taxon>Bacteroidales</taxon>
        <taxon>Dysgonomonadaceae</taxon>
        <taxon>Dysgonomonas</taxon>
    </lineage>
</organism>
<gene>
    <name evidence="1" type="ORF">ACFO6W_05855</name>
</gene>
<comment type="caution">
    <text evidence="1">The sequence shown here is derived from an EMBL/GenBank/DDBJ whole genome shotgun (WGS) entry which is preliminary data.</text>
</comment>
<dbReference type="RefSeq" id="WP_379994445.1">
    <property type="nucleotide sequence ID" value="NZ_JBHSGN010000050.1"/>
</dbReference>
<keyword evidence="2" id="KW-1185">Reference proteome</keyword>
<evidence type="ECO:0000313" key="1">
    <source>
        <dbReference type="EMBL" id="MFC4673208.1"/>
    </source>
</evidence>
<sequence>MERSKGEIIVPEELVKLLNDNNEEKEFFESLTDGYKRGYCDWVGGAKQQATREVRAGKALIMLKNKQKTLKT</sequence>
<evidence type="ECO:0000313" key="2">
    <source>
        <dbReference type="Proteomes" id="UP001596023"/>
    </source>
</evidence>
<proteinExistence type="predicted"/>
<reference evidence="2" key="1">
    <citation type="journal article" date="2019" name="Int. J. Syst. Evol. Microbiol.">
        <title>The Global Catalogue of Microorganisms (GCM) 10K type strain sequencing project: providing services to taxonomists for standard genome sequencing and annotation.</title>
        <authorList>
            <consortium name="The Broad Institute Genomics Platform"/>
            <consortium name="The Broad Institute Genome Sequencing Center for Infectious Disease"/>
            <person name="Wu L."/>
            <person name="Ma J."/>
        </authorList>
    </citation>
    <scope>NUCLEOTIDE SEQUENCE [LARGE SCALE GENOMIC DNA]</scope>
    <source>
        <strain evidence="2">CCUG 66188</strain>
    </source>
</reference>
<name>A0ABV9KTB6_9BACT</name>
<accession>A0ABV9KTB6</accession>
<dbReference type="Proteomes" id="UP001596023">
    <property type="component" value="Unassembled WGS sequence"/>
</dbReference>
<dbReference type="Pfam" id="PF13376">
    <property type="entry name" value="OmdA"/>
    <property type="match status" value="1"/>
</dbReference>